<dbReference type="Pfam" id="PF00450">
    <property type="entry name" value="Peptidase_S10"/>
    <property type="match status" value="1"/>
</dbReference>
<gene>
    <name evidence="7" type="ORF">FA10DRAFT_280887</name>
</gene>
<evidence type="ECO:0000313" key="7">
    <source>
        <dbReference type="EMBL" id="PWN88337.1"/>
    </source>
</evidence>
<evidence type="ECO:0000256" key="6">
    <source>
        <dbReference type="RuleBase" id="RU361156"/>
    </source>
</evidence>
<protein>
    <recommendedName>
        <fullName evidence="6">Carboxypeptidase</fullName>
        <ecNumber evidence="6">3.4.16.-</ecNumber>
    </recommendedName>
</protein>
<dbReference type="Proteomes" id="UP000245768">
    <property type="component" value="Unassembled WGS sequence"/>
</dbReference>
<dbReference type="PRINTS" id="PR00724">
    <property type="entry name" value="CRBOXYPTASEC"/>
</dbReference>
<accession>A0A316YFZ7</accession>
<reference evidence="7" key="1">
    <citation type="journal article" date="2018" name="Mol. Biol. Evol.">
        <title>Broad Genomic Sampling Reveals a Smut Pathogenic Ancestry of the Fungal Clade Ustilaginomycotina.</title>
        <authorList>
            <person name="Kijpornyongpan T."/>
            <person name="Mondo S.J."/>
            <person name="Barry K."/>
            <person name="Sandor L."/>
            <person name="Lee J."/>
            <person name="Lipzen A."/>
            <person name="Pangilinan J."/>
            <person name="LaButti K."/>
            <person name="Hainaut M."/>
            <person name="Henrissat B."/>
            <person name="Grigoriev I.V."/>
            <person name="Spatafora J.W."/>
            <person name="Aime M.C."/>
        </authorList>
    </citation>
    <scope>NUCLEOTIDE SEQUENCE [LARGE SCALE GENOMIC DNA]</scope>
    <source>
        <strain evidence="7">MCA 4198</strain>
    </source>
</reference>
<comment type="similarity">
    <text evidence="1 6">Belongs to the peptidase S10 family.</text>
</comment>
<feature type="chain" id="PRO_5016188763" description="Carboxypeptidase" evidence="6">
    <location>
        <begin position="24"/>
        <end position="488"/>
    </location>
</feature>
<dbReference type="InParanoid" id="A0A316YFZ7"/>
<dbReference type="GO" id="GO:0006508">
    <property type="term" value="P:proteolysis"/>
    <property type="evidence" value="ECO:0007669"/>
    <property type="project" value="UniProtKB-KW"/>
</dbReference>
<evidence type="ECO:0000256" key="5">
    <source>
        <dbReference type="ARBA" id="ARBA00023180"/>
    </source>
</evidence>
<dbReference type="InterPro" id="IPR001563">
    <property type="entry name" value="Peptidase_S10"/>
</dbReference>
<evidence type="ECO:0000256" key="2">
    <source>
        <dbReference type="ARBA" id="ARBA00022645"/>
    </source>
</evidence>
<evidence type="ECO:0000313" key="8">
    <source>
        <dbReference type="Proteomes" id="UP000245768"/>
    </source>
</evidence>
<proteinExistence type="inferred from homology"/>
<dbReference type="OrthoDB" id="443318at2759"/>
<evidence type="ECO:0000256" key="4">
    <source>
        <dbReference type="ARBA" id="ARBA00022801"/>
    </source>
</evidence>
<dbReference type="PROSITE" id="PS00131">
    <property type="entry name" value="CARBOXYPEPT_SER_SER"/>
    <property type="match status" value="1"/>
</dbReference>
<name>A0A316YFZ7_9BASI</name>
<dbReference type="GeneID" id="37045565"/>
<dbReference type="PANTHER" id="PTHR11802">
    <property type="entry name" value="SERINE PROTEASE FAMILY S10 SERINE CARBOXYPEPTIDASE"/>
    <property type="match status" value="1"/>
</dbReference>
<keyword evidence="4 6" id="KW-0378">Hydrolase</keyword>
<evidence type="ECO:0000256" key="1">
    <source>
        <dbReference type="ARBA" id="ARBA00009431"/>
    </source>
</evidence>
<keyword evidence="5" id="KW-0325">Glycoprotein</keyword>
<keyword evidence="2 6" id="KW-0121">Carboxypeptidase</keyword>
<evidence type="ECO:0000256" key="3">
    <source>
        <dbReference type="ARBA" id="ARBA00022670"/>
    </source>
</evidence>
<organism evidence="7 8">
    <name type="scientific">Acaromyces ingoldii</name>
    <dbReference type="NCBI Taxonomy" id="215250"/>
    <lineage>
        <taxon>Eukaryota</taxon>
        <taxon>Fungi</taxon>
        <taxon>Dikarya</taxon>
        <taxon>Basidiomycota</taxon>
        <taxon>Ustilaginomycotina</taxon>
        <taxon>Exobasidiomycetes</taxon>
        <taxon>Exobasidiales</taxon>
        <taxon>Cryptobasidiaceae</taxon>
        <taxon>Acaromyces</taxon>
    </lineage>
</organism>
<dbReference type="EMBL" id="KZ819638">
    <property type="protein sequence ID" value="PWN88337.1"/>
    <property type="molecule type" value="Genomic_DNA"/>
</dbReference>
<dbReference type="EC" id="3.4.16.-" evidence="6"/>
<dbReference type="Gene3D" id="3.40.50.1820">
    <property type="entry name" value="alpha/beta hydrolase"/>
    <property type="match status" value="1"/>
</dbReference>
<feature type="signal peptide" evidence="6">
    <location>
        <begin position="1"/>
        <end position="23"/>
    </location>
</feature>
<dbReference type="SUPFAM" id="SSF53474">
    <property type="entry name" value="alpha/beta-Hydrolases"/>
    <property type="match status" value="1"/>
</dbReference>
<dbReference type="InterPro" id="IPR029058">
    <property type="entry name" value="AB_hydrolase_fold"/>
</dbReference>
<dbReference type="RefSeq" id="XP_025375535.1">
    <property type="nucleotide sequence ID" value="XM_025523649.1"/>
</dbReference>
<dbReference type="GO" id="GO:0004185">
    <property type="term" value="F:serine-type carboxypeptidase activity"/>
    <property type="evidence" value="ECO:0007669"/>
    <property type="project" value="UniProtKB-UniRule"/>
</dbReference>
<dbReference type="PROSITE" id="PS51257">
    <property type="entry name" value="PROKAR_LIPOPROTEIN"/>
    <property type="match status" value="1"/>
</dbReference>
<keyword evidence="3 6" id="KW-0645">Protease</keyword>
<sequence length="488" mass="54770">MRFTAPLVSLVVAASCLVLSSSALPSSKPSQKKHASDYHVDGKHLPGVPFEVPDSYAGLMPISADPKETREFFFWWYKAESDVGKDDLVLWLNGGPGCSSLEGLLQENGPFLLPFNSTDVVKNEYSWTKLANVFWVEQPVSVGLGKGKPDIKNEKELAAEFYSFLVQFYSTFPELKGKKLYLTGESYAGKYIPYIANEIFFNHSPKENNKHGINFQGISINDPSFVPDFFGEEVPSIEYAKKNQQDMLLNDTFIQQLEQGAKKNGIYQYVEKNLVYPPKGAITIPKQYSESFQPFEQIVAAAQLANPNFNIYDIDPKYRYPIYDPLGYPPADVDASPTNFINNVTGFKQAIHADPSTTWLECVDGVFLNDDDLSPAPTDTEIFRKLIEKSPSGRTIVQHGERDFVLIANGSALGIQNTTWNGKQGFQKPPTKQLVFKGKDKGLIQTERGLTFFRPTSSGHMIPQDDPQSAYKMLQFFLGQIKEKDLYH</sequence>
<dbReference type="InterPro" id="IPR018202">
    <property type="entry name" value="Ser_caboxypep_ser_AS"/>
</dbReference>
<keyword evidence="8" id="KW-1185">Reference proteome</keyword>
<dbReference type="AlphaFoldDB" id="A0A316YFZ7"/>
<keyword evidence="6" id="KW-0732">Signal</keyword>
<dbReference type="PANTHER" id="PTHR11802:SF479">
    <property type="entry name" value="CARBOXYPEPTIDASE"/>
    <property type="match status" value="1"/>
</dbReference>